<keyword evidence="2" id="KW-1185">Reference proteome</keyword>
<accession>A0A0U1DP14</accession>
<reference evidence="2" key="1">
    <citation type="submission" date="2015-03" db="EMBL/GenBank/DDBJ databases">
        <authorList>
            <person name="Urmite Genomes"/>
        </authorList>
    </citation>
    <scope>NUCLEOTIDE SEQUENCE [LARGE SCALE GENOMIC DNA]</scope>
    <source>
        <strain evidence="2">CSUR P1344</strain>
    </source>
</reference>
<proteinExistence type="predicted"/>
<dbReference type="Pfam" id="PF01026">
    <property type="entry name" value="TatD_DNase"/>
    <property type="match status" value="1"/>
</dbReference>
<dbReference type="Proteomes" id="UP000199601">
    <property type="component" value="Unassembled WGS sequence"/>
</dbReference>
<dbReference type="InterPro" id="IPR032466">
    <property type="entry name" value="Metal_Hydrolase"/>
</dbReference>
<dbReference type="EMBL" id="CTEC01000002">
    <property type="protein sequence ID" value="CQD20041.1"/>
    <property type="molecule type" value="Genomic_DNA"/>
</dbReference>
<name>A0A0U1DP14_9MYCO</name>
<dbReference type="InterPro" id="IPR001130">
    <property type="entry name" value="TatD-like"/>
</dbReference>
<protein>
    <submittedName>
        <fullName evidence="1">TatD family deoxyribonuclease</fullName>
    </submittedName>
</protein>
<evidence type="ECO:0000313" key="2">
    <source>
        <dbReference type="Proteomes" id="UP000199601"/>
    </source>
</evidence>
<sequence>MSVRLLPLDAHAHIDAGISATDVSGLEAFVFAMTRSLDEFEKLSRKDRRAVWAIGVHPGLVRAQQAFTPDRFRRLLDNTPVVGETGLDGASRVPMSLQLETFRSVLEIAADVPRILSVHSYRAQAEVLRELNRVPVQGVVLHWWTGSPGLTEEAVRLGCYFSVPPAAAGVLGPEFLQLLPPDRILTETDHPSGDRRGPLPRRPGNVREVERNLRRAWSLDENGTRTQVWQNLANLADDTNTAGLFGPDWRAVFAVVGK</sequence>
<evidence type="ECO:0000313" key="1">
    <source>
        <dbReference type="EMBL" id="CQD20041.1"/>
    </source>
</evidence>
<dbReference type="SUPFAM" id="SSF51556">
    <property type="entry name" value="Metallo-dependent hydrolases"/>
    <property type="match status" value="1"/>
</dbReference>
<organism evidence="1 2">
    <name type="scientific">Mycobacterium europaeum</name>
    <dbReference type="NCBI Taxonomy" id="761804"/>
    <lineage>
        <taxon>Bacteria</taxon>
        <taxon>Bacillati</taxon>
        <taxon>Actinomycetota</taxon>
        <taxon>Actinomycetes</taxon>
        <taxon>Mycobacteriales</taxon>
        <taxon>Mycobacteriaceae</taxon>
        <taxon>Mycobacterium</taxon>
        <taxon>Mycobacterium simiae complex</taxon>
    </lineage>
</organism>
<dbReference type="AlphaFoldDB" id="A0A0U1DP14"/>
<dbReference type="PANTHER" id="PTHR47176">
    <property type="entry name" value="OSJNBA0020J04.13 PROTEIN"/>
    <property type="match status" value="1"/>
</dbReference>
<dbReference type="RefSeq" id="WP_090422852.1">
    <property type="nucleotide sequence ID" value="NZ_CTEC01000002.1"/>
</dbReference>
<dbReference type="PANTHER" id="PTHR47176:SF1">
    <property type="entry name" value="OS04G0577500 PROTEIN"/>
    <property type="match status" value="1"/>
</dbReference>
<dbReference type="Gene3D" id="3.20.20.140">
    <property type="entry name" value="Metal-dependent hydrolases"/>
    <property type="match status" value="1"/>
</dbReference>
<dbReference type="GO" id="GO:0016788">
    <property type="term" value="F:hydrolase activity, acting on ester bonds"/>
    <property type="evidence" value="ECO:0007669"/>
    <property type="project" value="InterPro"/>
</dbReference>
<gene>
    <name evidence="1" type="ORF">BN000_04738</name>
</gene>